<sequence>MSPRESLKSIQQQEDISRDFTFFLNSNRQCSQAVLKGSSPFPPVLRSDLVKKNLASAFNLNEQGSKVKIHMEDIEEEVSSWTPSIVCYVLGANPPLSILDGFVRRIWGDKVHKVGMLAYGIFLIRFQSIEFRDEVLSGGYIFFNSYHQ</sequence>
<dbReference type="EnsemblPlants" id="evm.model.04.1029">
    <property type="protein sequence ID" value="cds.evm.model.04.1029"/>
    <property type="gene ID" value="evm.TU.04.1029"/>
</dbReference>
<evidence type="ECO:0000313" key="3">
    <source>
        <dbReference type="Proteomes" id="UP000596661"/>
    </source>
</evidence>
<reference evidence="2" key="1">
    <citation type="submission" date="2018-11" db="EMBL/GenBank/DDBJ databases">
        <authorList>
            <person name="Grassa J C."/>
        </authorList>
    </citation>
    <scope>NUCLEOTIDE SEQUENCE [LARGE SCALE GENOMIC DNA]</scope>
</reference>
<protein>
    <recommendedName>
        <fullName evidence="1">DUF4283 domain-containing protein</fullName>
    </recommendedName>
</protein>
<dbReference type="EMBL" id="UZAU01000372">
    <property type="status" value="NOT_ANNOTATED_CDS"/>
    <property type="molecule type" value="Genomic_DNA"/>
</dbReference>
<dbReference type="Pfam" id="PF14111">
    <property type="entry name" value="DUF4283"/>
    <property type="match status" value="1"/>
</dbReference>
<organism evidence="2 3">
    <name type="scientific">Cannabis sativa</name>
    <name type="common">Hemp</name>
    <name type="synonym">Marijuana</name>
    <dbReference type="NCBI Taxonomy" id="3483"/>
    <lineage>
        <taxon>Eukaryota</taxon>
        <taxon>Viridiplantae</taxon>
        <taxon>Streptophyta</taxon>
        <taxon>Embryophyta</taxon>
        <taxon>Tracheophyta</taxon>
        <taxon>Spermatophyta</taxon>
        <taxon>Magnoliopsida</taxon>
        <taxon>eudicotyledons</taxon>
        <taxon>Gunneridae</taxon>
        <taxon>Pentapetalae</taxon>
        <taxon>rosids</taxon>
        <taxon>fabids</taxon>
        <taxon>Rosales</taxon>
        <taxon>Cannabaceae</taxon>
        <taxon>Cannabis</taxon>
    </lineage>
</organism>
<keyword evidence="3" id="KW-1185">Reference proteome</keyword>
<dbReference type="Proteomes" id="UP000596661">
    <property type="component" value="Chromosome 4"/>
</dbReference>
<dbReference type="AlphaFoldDB" id="A0A803PBF0"/>
<accession>A0A803PBF0</accession>
<feature type="domain" description="DUF4283" evidence="1">
    <location>
        <begin position="80"/>
        <end position="146"/>
    </location>
</feature>
<dbReference type="InterPro" id="IPR025558">
    <property type="entry name" value="DUF4283"/>
</dbReference>
<proteinExistence type="predicted"/>
<name>A0A803PBF0_CANSA</name>
<reference evidence="2" key="2">
    <citation type="submission" date="2021-03" db="UniProtKB">
        <authorList>
            <consortium name="EnsemblPlants"/>
        </authorList>
    </citation>
    <scope>IDENTIFICATION</scope>
</reference>
<evidence type="ECO:0000313" key="2">
    <source>
        <dbReference type="EnsemblPlants" id="cds.evm.model.04.1029"/>
    </source>
</evidence>
<evidence type="ECO:0000259" key="1">
    <source>
        <dbReference type="Pfam" id="PF14111"/>
    </source>
</evidence>
<dbReference type="Gramene" id="evm.model.04.1029">
    <property type="protein sequence ID" value="cds.evm.model.04.1029"/>
    <property type="gene ID" value="evm.TU.04.1029"/>
</dbReference>